<name>A0A4Y8D7T5_9HELO</name>
<accession>A0A4Y8D7T5</accession>
<reference evidence="1 2" key="1">
    <citation type="submission" date="2017-11" db="EMBL/GenBank/DDBJ databases">
        <title>Comparative genomics of Botrytis spp.</title>
        <authorList>
            <person name="Valero-Jimenez C.A."/>
            <person name="Tapia P."/>
            <person name="Veloso J."/>
            <person name="Silva-Moreno E."/>
            <person name="Staats M."/>
            <person name="Valdes J.H."/>
            <person name="Van Kan J.A.L."/>
        </authorList>
    </citation>
    <scope>NUCLEOTIDE SEQUENCE [LARGE SCALE GENOMIC DNA]</scope>
    <source>
        <strain evidence="1 2">MUCL2830</strain>
    </source>
</reference>
<evidence type="ECO:0000313" key="2">
    <source>
        <dbReference type="Proteomes" id="UP000297299"/>
    </source>
</evidence>
<evidence type="ECO:0000313" key="1">
    <source>
        <dbReference type="EMBL" id="TEY69579.1"/>
    </source>
</evidence>
<gene>
    <name evidence="1" type="ORF">BOTCAL_0112g00170</name>
</gene>
<dbReference type="Proteomes" id="UP000297299">
    <property type="component" value="Unassembled WGS sequence"/>
</dbReference>
<dbReference type="STRING" id="38488.A0A4Y8D7T5"/>
<comment type="caution">
    <text evidence="1">The sequence shown here is derived from an EMBL/GenBank/DDBJ whole genome shotgun (WGS) entry which is preliminary data.</text>
</comment>
<organism evidence="1 2">
    <name type="scientific">Botryotinia calthae</name>
    <dbReference type="NCBI Taxonomy" id="38488"/>
    <lineage>
        <taxon>Eukaryota</taxon>
        <taxon>Fungi</taxon>
        <taxon>Dikarya</taxon>
        <taxon>Ascomycota</taxon>
        <taxon>Pezizomycotina</taxon>
        <taxon>Leotiomycetes</taxon>
        <taxon>Helotiales</taxon>
        <taxon>Sclerotiniaceae</taxon>
        <taxon>Botryotinia</taxon>
    </lineage>
</organism>
<proteinExistence type="predicted"/>
<protein>
    <submittedName>
        <fullName evidence="1">Uncharacterized protein</fullName>
    </submittedName>
</protein>
<keyword evidence="2" id="KW-1185">Reference proteome</keyword>
<dbReference type="OrthoDB" id="409136at2759"/>
<dbReference type="EMBL" id="PHWZ01000112">
    <property type="protein sequence ID" value="TEY69579.1"/>
    <property type="molecule type" value="Genomic_DNA"/>
</dbReference>
<dbReference type="AlphaFoldDB" id="A0A4Y8D7T5"/>
<sequence length="359" mass="40827">MDVFDWRKRLLELPYPDAEQSVGIFYRKMGLESCWEVVGPARAEFEQIVTEIKKFLEKNFEPTSTPVLWTMYMIGRSVITARPTILFCSKEADCRKAIRKLIEKSGILKNFPAVRVGDADRPPDFDCLVPLALCKKCDLVPSITPVPSIISYQLPTLSPPNRTFRLLEILPEKKGTTIECLLRTVSIGASLQYIVISGKFTNHSSFNTPLIINGVMCEVPLNVVYILELLWSKAFVLSVWIDHQNLQERQDQLDILPRIKNYATSILLPSEIYPDREPDALVYREKANLTNYVFTCRYDQDCLTLWKATAGGYICLKNKTYLTTVSHGFADASEAVRDAPIRMAQSDIIMKDVLDNEDS</sequence>